<name>A0A6C0KVG1_9ZZZZ</name>
<reference evidence="1" key="1">
    <citation type="journal article" date="2020" name="Nature">
        <title>Giant virus diversity and host interactions through global metagenomics.</title>
        <authorList>
            <person name="Schulz F."/>
            <person name="Roux S."/>
            <person name="Paez-Espino D."/>
            <person name="Jungbluth S."/>
            <person name="Walsh D.A."/>
            <person name="Denef V.J."/>
            <person name="McMahon K.D."/>
            <person name="Konstantinidis K.T."/>
            <person name="Eloe-Fadrosh E.A."/>
            <person name="Kyrpides N.C."/>
            <person name="Woyke T."/>
        </authorList>
    </citation>
    <scope>NUCLEOTIDE SEQUENCE</scope>
    <source>
        <strain evidence="1">GVMAG-S-3300013093-109</strain>
    </source>
</reference>
<sequence>MLHVKTDEIYGKNEVVNSNDLRKHLVNIDSRFRKSHLEPPTDFLYPFAHSYKNVIKARVASVEIPIGFYNFSKVKKNTMFRLDVTDYVGIQHFLQITIPDGDYTPLQLVKAIQEQLNAIRDTYGLFFRITFDESTRKVTICHDGSGPPPCPRAPTHTPVAYGLTFAMVGLEDRRYDFGLGYNLGFSEHFYTVEAPFCVTGESLISTTGDNYFLLAIDDFYTVEHRTNDDYIQCLAKILVKKNHSGIIFDDGYTVLSNDIIFPRPVDLKQVRVRLVDMYGIPIELHNLNFSISLEITEVMNVQMYDNYRGYLWNKEEPRAVYQTSGSSAIIAPPARNYN</sequence>
<organism evidence="1">
    <name type="scientific">viral metagenome</name>
    <dbReference type="NCBI Taxonomy" id="1070528"/>
    <lineage>
        <taxon>unclassified sequences</taxon>
        <taxon>metagenomes</taxon>
        <taxon>organismal metagenomes</taxon>
    </lineage>
</organism>
<dbReference type="EMBL" id="MN740970">
    <property type="protein sequence ID" value="QHU20680.1"/>
    <property type="molecule type" value="Genomic_DNA"/>
</dbReference>
<evidence type="ECO:0000313" key="1">
    <source>
        <dbReference type="EMBL" id="QHU20680.1"/>
    </source>
</evidence>
<dbReference type="AlphaFoldDB" id="A0A6C0KVG1"/>
<proteinExistence type="predicted"/>
<accession>A0A6C0KVG1</accession>
<protein>
    <submittedName>
        <fullName evidence="1">Uncharacterized protein</fullName>
    </submittedName>
</protein>